<dbReference type="EMBL" id="CP029159">
    <property type="protein sequence ID" value="QKM69509.1"/>
    <property type="molecule type" value="Genomic_DNA"/>
</dbReference>
<dbReference type="InterPro" id="IPR036271">
    <property type="entry name" value="Tet_transcr_reg_TetR-rel_C_sf"/>
</dbReference>
<dbReference type="Pfam" id="PF21351">
    <property type="entry name" value="TetR_C_41"/>
    <property type="match status" value="1"/>
</dbReference>
<dbReference type="InterPro" id="IPR049484">
    <property type="entry name" value="Rv0078-like_C"/>
</dbReference>
<keyword evidence="3" id="KW-0804">Transcription</keyword>
<accession>I2MZD4</accession>
<keyword evidence="5" id="KW-1185">Reference proteome</keyword>
<keyword evidence="2" id="KW-0238">DNA-binding</keyword>
<evidence type="ECO:0000256" key="2">
    <source>
        <dbReference type="ARBA" id="ARBA00023125"/>
    </source>
</evidence>
<dbReference type="GO" id="GO:0003700">
    <property type="term" value="F:DNA-binding transcription factor activity"/>
    <property type="evidence" value="ECO:0007669"/>
    <property type="project" value="TreeGrafter"/>
</dbReference>
<keyword evidence="1" id="KW-0805">Transcription regulation</keyword>
<dbReference type="Pfam" id="PF00440">
    <property type="entry name" value="TetR_N"/>
    <property type="match status" value="1"/>
</dbReference>
<dbReference type="InterPro" id="IPR001647">
    <property type="entry name" value="HTH_TetR"/>
</dbReference>
<dbReference type="PROSITE" id="PS50977">
    <property type="entry name" value="HTH_TETR_2"/>
    <property type="match status" value="1"/>
</dbReference>
<name>I2MZD4_STRT9</name>
<evidence type="ECO:0000256" key="1">
    <source>
        <dbReference type="ARBA" id="ARBA00023015"/>
    </source>
</evidence>
<dbReference type="PRINTS" id="PR00455">
    <property type="entry name" value="HTHTETR"/>
</dbReference>
<gene>
    <name evidence="4" type="ORF">STSU_022380</name>
</gene>
<evidence type="ECO:0000313" key="5">
    <source>
        <dbReference type="Proteomes" id="UP000005940"/>
    </source>
</evidence>
<dbReference type="Gene3D" id="1.10.357.10">
    <property type="entry name" value="Tetracycline Repressor, domain 2"/>
    <property type="match status" value="1"/>
</dbReference>
<dbReference type="PANTHER" id="PTHR30055">
    <property type="entry name" value="HTH-TYPE TRANSCRIPTIONAL REGULATOR RUTR"/>
    <property type="match status" value="1"/>
</dbReference>
<protein>
    <submittedName>
        <fullName evidence="4">TetR/AcrR family transcriptional regulator</fullName>
    </submittedName>
</protein>
<proteinExistence type="predicted"/>
<dbReference type="RefSeq" id="WP_006348902.1">
    <property type="nucleotide sequence ID" value="NZ_CP029159.1"/>
</dbReference>
<dbReference type="Proteomes" id="UP000005940">
    <property type="component" value="Chromosome"/>
</dbReference>
<dbReference type="SUPFAM" id="SSF46689">
    <property type="entry name" value="Homeodomain-like"/>
    <property type="match status" value="1"/>
</dbReference>
<dbReference type="PANTHER" id="PTHR30055:SF234">
    <property type="entry name" value="HTH-TYPE TRANSCRIPTIONAL REGULATOR BETI"/>
    <property type="match status" value="1"/>
</dbReference>
<dbReference type="GO" id="GO:0000976">
    <property type="term" value="F:transcription cis-regulatory region binding"/>
    <property type="evidence" value="ECO:0007669"/>
    <property type="project" value="TreeGrafter"/>
</dbReference>
<sequence length="203" mass="21487">MEPTGTKHTQRSRATRAALVSAARTLFAERGYAGVGTEEIVRAAGVTRGALYHQFRDKTDLFDATVQTVEAELTERIAGRITASAADPVQALKTGARAFLDAFAEPDVERILLLDAPGVLGWRRWREIGQEHGLGVVTAALESAMASGAMPPRPVPPLAHILLGALDEAALMVAHADDPDAARAEAVDALEHLVEGLLARPGS</sequence>
<organism evidence="4 5">
    <name type="scientific">Streptomyces tsukubensis (strain DSM 42081 / NBRC 108919 / NRRL 18488 / 9993)</name>
    <dbReference type="NCBI Taxonomy" id="1114943"/>
    <lineage>
        <taxon>Bacteria</taxon>
        <taxon>Bacillati</taxon>
        <taxon>Actinomycetota</taxon>
        <taxon>Actinomycetes</taxon>
        <taxon>Kitasatosporales</taxon>
        <taxon>Streptomycetaceae</taxon>
        <taxon>Streptomyces</taxon>
    </lineage>
</organism>
<dbReference type="InterPro" id="IPR050109">
    <property type="entry name" value="HTH-type_TetR-like_transc_reg"/>
</dbReference>
<reference evidence="4 5" key="1">
    <citation type="journal article" date="2012" name="J. Bacteriol.">
        <title>Draft genome of Streptomyces tsukubaensis NRRL 18488, the producer of the clinically important immunosuppressant tacrolimus (FK506).</title>
        <authorList>
            <person name="Barreiro C."/>
            <person name="Prieto C."/>
            <person name="Sola-Landa A."/>
            <person name="Solera E."/>
            <person name="Martinez-Castro M."/>
            <person name="Perez-Redondo R."/>
            <person name="Garcia-Estrada C."/>
            <person name="Aparicio J.F."/>
            <person name="Fernandez-Martinez L.T."/>
            <person name="Santos-Aberturas J."/>
            <person name="Salehi-Najafabadi Z."/>
            <person name="Rodriguez-Garcia A."/>
            <person name="Tauch A."/>
            <person name="Martin J.F."/>
        </authorList>
    </citation>
    <scope>NUCLEOTIDE SEQUENCE [LARGE SCALE GENOMIC DNA]</scope>
    <source>
        <strain evidence="5">DSM 42081 / NBRC 108919 / NRRL 18488 / 9993</strain>
    </source>
</reference>
<evidence type="ECO:0000256" key="3">
    <source>
        <dbReference type="ARBA" id="ARBA00023163"/>
    </source>
</evidence>
<dbReference type="SUPFAM" id="SSF48498">
    <property type="entry name" value="Tetracyclin repressor-like, C-terminal domain"/>
    <property type="match status" value="1"/>
</dbReference>
<dbReference type="AlphaFoldDB" id="I2MZD4"/>
<evidence type="ECO:0000313" key="4">
    <source>
        <dbReference type="EMBL" id="QKM69509.1"/>
    </source>
</evidence>
<dbReference type="InterPro" id="IPR009057">
    <property type="entry name" value="Homeodomain-like_sf"/>
</dbReference>